<dbReference type="SUPFAM" id="SSF53098">
    <property type="entry name" value="Ribonuclease H-like"/>
    <property type="match status" value="1"/>
</dbReference>
<dbReference type="CDD" id="cd00303">
    <property type="entry name" value="retropepsin_like"/>
    <property type="match status" value="1"/>
</dbReference>
<dbReference type="Proteomes" id="UP000288805">
    <property type="component" value="Unassembled WGS sequence"/>
</dbReference>
<accession>A0A438HT47</accession>
<evidence type="ECO:0000256" key="1">
    <source>
        <dbReference type="SAM" id="MobiDB-lite"/>
    </source>
</evidence>
<dbReference type="PANTHER" id="PTHR48475">
    <property type="entry name" value="RIBONUCLEASE H"/>
    <property type="match status" value="1"/>
</dbReference>
<dbReference type="EMBL" id="QGNW01000182">
    <property type="protein sequence ID" value="RVW87637.1"/>
    <property type="molecule type" value="Genomic_DNA"/>
</dbReference>
<comment type="caution">
    <text evidence="4">The sequence shown here is derived from an EMBL/GenBank/DDBJ whole genome shotgun (WGS) entry which is preliminary data.</text>
</comment>
<feature type="region of interest" description="Disordered" evidence="1">
    <location>
        <begin position="720"/>
        <end position="750"/>
    </location>
</feature>
<dbReference type="InterPro" id="IPR043128">
    <property type="entry name" value="Rev_trsase/Diguanyl_cyclase"/>
</dbReference>
<dbReference type="InterPro" id="IPR036397">
    <property type="entry name" value="RNaseH_sf"/>
</dbReference>
<dbReference type="Pfam" id="PF00078">
    <property type="entry name" value="RVT_1"/>
    <property type="match status" value="1"/>
</dbReference>
<dbReference type="Gene3D" id="2.40.70.10">
    <property type="entry name" value="Acid Proteases"/>
    <property type="match status" value="1"/>
</dbReference>
<dbReference type="PANTHER" id="PTHR48475:SF1">
    <property type="entry name" value="RNASE H TYPE-1 DOMAIN-CONTAINING PROTEIN"/>
    <property type="match status" value="1"/>
</dbReference>
<evidence type="ECO:0000313" key="5">
    <source>
        <dbReference type="Proteomes" id="UP000288805"/>
    </source>
</evidence>
<dbReference type="CDD" id="cd09279">
    <property type="entry name" value="RNase_HI_like"/>
    <property type="match status" value="1"/>
</dbReference>
<feature type="compositionally biased region" description="Basic and acidic residues" evidence="1">
    <location>
        <begin position="727"/>
        <end position="744"/>
    </location>
</feature>
<dbReference type="InterPro" id="IPR000477">
    <property type="entry name" value="RT_dom"/>
</dbReference>
<dbReference type="SUPFAM" id="SSF56672">
    <property type="entry name" value="DNA/RNA polymerases"/>
    <property type="match status" value="1"/>
</dbReference>
<dbReference type="Gene3D" id="3.30.420.10">
    <property type="entry name" value="Ribonuclease H-like superfamily/Ribonuclease H"/>
    <property type="match status" value="1"/>
</dbReference>
<feature type="domain" description="Reverse transcriptase" evidence="2">
    <location>
        <begin position="861"/>
        <end position="1020"/>
    </location>
</feature>
<sequence>MEGGLLTLLAPKPVPQPVLPRFRLDLHCSYHQGPGHDTDHCNALRHAIQDLIDQGLVNLGEPSVTTNPLPAHSTHAVPPSSGDIHHIDLIEDDSIHMLSWDDGLPEPIVLHDSYEIDGAPTPFSLIPDEAPFQLTHPAPLIIGCQDTFVPFTLWPEDDDSDGREIQIVTRSGRIAQPPPLAVRPFEGATSHEEVRREDDEVFRQLQSTQGRISIWSLLASSSTHRDALIRALSQISVETTTTPKRLIHMMTAGRATCIVFSDEDLPPEGPDHVRPLYITVGCSGCRVPSILLDNGSALNVCPLATAIALAFAPSDFGPSTQTVRAYDSTKREVMGTLVIDLQIGAAIFSTLFQVLRIPASFNLLLGRPWIHRARAIPSSLHQKVKFIHDGRVITVQSTRDILASSEPVLQISHSEDDLFFTGFTFDEIQTLKIEDFHRDFVAMSFDQHSSTVVLDMMRGMTFLPGMGLGRRQERPSEFIAAIDHDMTFGLGFIPTEVDYRYMVRLHKERVRARLSHTPFDYPIRPYRMSLVDYFVRGSEIRPRVEEVHSVVHKDREIELQNLFHQLQLSDGAHGASVSMATPTSPDRASMLSLCFPEEITDDGVIVDPTEMIDGVVPHDEYRDEMDRMTMSQITGIVQLQPASPFDMFGVSTIEVLEGTQIIPVPELLEDDGSLFEGTVSPVEGASDLVDPPLYFDVLSGFVSLSNDVSVASFMDLNDEDDEVAWPDPDRDSSDHDSDPVDERVSPTTGDVETVDFGIEDQPRELKIGSSLSTNERDRLIHLLRSYLDVFAWSYKDMPGLDPSIVQHHLPILPHARPVKQKLRRLHPHWSLQVKEEIQKQLSVGFISVVEYPEWLANVVPVPKKDGKVRVCVDFRDLNKASPKDDFPLSHIDLLVDSIAGHSMLSFMDRFSGYNQILMALEDMEKTTFITEWGTYCYKVMPFGLKNAGATYQRAATTLFHDMMHKDVEVYVDDMIVKSQGRVDHLEALERFFERIRKFRLRLNPKKCTFGVTSGKLLGHMVSERGIEVDLDKIKAILDMPAPKTEKEIRGFLGRLQYISRFITRLIDICEPIFRLLRKNQPTVWNDDCQLVFEKIKGYLLSLPILVPPTPECPLLLYLSVSDMALGCMLAQIDDSGKERAIYYLKYSVHLISRLDPLRYLFDRPALTGRLMRWLVLLIEFDIQYVSQKSIKGSIVADHLASLPTSEDRLVDDDFPDEEFVAMTNLSGWCMYFDDAANQSGYGIGVLLVSPQGDHIPRSVRLAFSDRHPATNNIVEYEACILGLETALELDIRQMELLVARFDDLRYVHLPRAQNRFADALATLASSVDIPIDVVIRPLLIELRSAPAYCCLIGETGVQDDLPWYHDIYQFLRSGTYPEVATAKDRRALRNLATRFMICGDTLYRQSADDMLLLCLD</sequence>
<reference evidence="4 5" key="1">
    <citation type="journal article" date="2018" name="PLoS Genet.">
        <title>Population sequencing reveals clonal diversity and ancestral inbreeding in the grapevine cultivar Chardonnay.</title>
        <authorList>
            <person name="Roach M.J."/>
            <person name="Johnson D.L."/>
            <person name="Bohlmann J."/>
            <person name="van Vuuren H.J."/>
            <person name="Jones S.J."/>
            <person name="Pretorius I.S."/>
            <person name="Schmidt S.A."/>
            <person name="Borneman A.R."/>
        </authorList>
    </citation>
    <scope>NUCLEOTIDE SEQUENCE [LARGE SCALE GENOMIC DNA]</scope>
    <source>
        <strain evidence="5">cv. Chardonnay</strain>
        <tissue evidence="4">Leaf</tissue>
    </source>
</reference>
<dbReference type="FunFam" id="3.30.70.270:FF:000020">
    <property type="entry name" value="Transposon Tf2-6 polyprotein-like Protein"/>
    <property type="match status" value="1"/>
</dbReference>
<evidence type="ECO:0000313" key="4">
    <source>
        <dbReference type="EMBL" id="RVW87637.1"/>
    </source>
</evidence>
<evidence type="ECO:0000259" key="3">
    <source>
        <dbReference type="Pfam" id="PF17919"/>
    </source>
</evidence>
<dbReference type="CDD" id="cd01647">
    <property type="entry name" value="RT_LTR"/>
    <property type="match status" value="1"/>
</dbReference>
<dbReference type="InterPro" id="IPR012337">
    <property type="entry name" value="RNaseH-like_sf"/>
</dbReference>
<feature type="domain" description="Reverse transcriptase/retrotransposon-derived protein RNase H-like" evidence="3">
    <location>
        <begin position="1084"/>
        <end position="1144"/>
    </location>
</feature>
<dbReference type="InterPro" id="IPR041577">
    <property type="entry name" value="RT_RNaseH_2"/>
</dbReference>
<dbReference type="InterPro" id="IPR021109">
    <property type="entry name" value="Peptidase_aspartic_dom_sf"/>
</dbReference>
<dbReference type="Gene3D" id="3.10.10.10">
    <property type="entry name" value="HIV Type 1 Reverse Transcriptase, subunit A, domain 1"/>
    <property type="match status" value="1"/>
</dbReference>
<dbReference type="GO" id="GO:0003676">
    <property type="term" value="F:nucleic acid binding"/>
    <property type="evidence" value="ECO:0007669"/>
    <property type="project" value="InterPro"/>
</dbReference>
<dbReference type="Pfam" id="PF17919">
    <property type="entry name" value="RT_RNaseH_2"/>
    <property type="match status" value="1"/>
</dbReference>
<organism evidence="4 5">
    <name type="scientific">Vitis vinifera</name>
    <name type="common">Grape</name>
    <dbReference type="NCBI Taxonomy" id="29760"/>
    <lineage>
        <taxon>Eukaryota</taxon>
        <taxon>Viridiplantae</taxon>
        <taxon>Streptophyta</taxon>
        <taxon>Embryophyta</taxon>
        <taxon>Tracheophyta</taxon>
        <taxon>Spermatophyta</taxon>
        <taxon>Magnoliopsida</taxon>
        <taxon>eudicotyledons</taxon>
        <taxon>Gunneridae</taxon>
        <taxon>Pentapetalae</taxon>
        <taxon>rosids</taxon>
        <taxon>Vitales</taxon>
        <taxon>Vitaceae</taxon>
        <taxon>Viteae</taxon>
        <taxon>Vitis</taxon>
    </lineage>
</organism>
<evidence type="ECO:0000259" key="2">
    <source>
        <dbReference type="Pfam" id="PF00078"/>
    </source>
</evidence>
<name>A0A438HT47_VITVI</name>
<dbReference type="Gene3D" id="3.30.70.270">
    <property type="match status" value="2"/>
</dbReference>
<dbReference type="InterPro" id="IPR043502">
    <property type="entry name" value="DNA/RNA_pol_sf"/>
</dbReference>
<proteinExistence type="predicted"/>
<protein>
    <submittedName>
        <fullName evidence="4">Transposon Ty3-I Gag-Pol polyprotein</fullName>
    </submittedName>
</protein>
<gene>
    <name evidence="4" type="primary">TY3B-I_733</name>
    <name evidence="4" type="ORF">CK203_041138</name>
</gene>